<sequence length="499" mass="54358">MIEANIPILSLVIVLPLLGAIAAGTIQNINLAKKVALFIAGLELIVTLIVVHWFNATDGNNFQLVERHAWIPSLNIEFLIGIDGISVLFLPMSALLTLVAIIASWNSVQHLPRFHFALLLAIEGGTMGVFVALDMMLFFLFWELILPPIFFLIGLWGIGPHRRGAAMKYMLYMLFSGVPILFALIMLGVNHAMQTGGAIPHDLSFSFPVLLNTRIPDDLQVIIFLLLLTGFAVKAPLVPFHTWLPTTAVEAPTQLTALLIGLKLGAFGILRFAMPLTPHASVEYAWVLGIFGAITFIYAAMIALHQTNLRRLLAYASISHVGLVIVGIATLNMQGIQGAIFQLLNFSVIASCLILIAGFIQHRVGSTEVIHLGGLARVMPRLTTFFFLFAIASMGIPGTSGFPAELLLIVGALNAHPGLGVAALLGAILGAAYMLSFMRRTFFGPVVHARLNQIQDLRTREFGLLCVPALLVLFFGFFPDFVLDINKIAAESWLNRLIN</sequence>
<comment type="similarity">
    <text evidence="2">Belongs to the complex I subunit 4 family.</text>
</comment>
<feature type="transmembrane region" description="Helical" evidence="7">
    <location>
        <begin position="312"/>
        <end position="333"/>
    </location>
</feature>
<keyword evidence="5 7" id="KW-0472">Membrane</keyword>
<dbReference type="GO" id="GO:0003954">
    <property type="term" value="F:NADH dehydrogenase activity"/>
    <property type="evidence" value="ECO:0007669"/>
    <property type="project" value="TreeGrafter"/>
</dbReference>
<dbReference type="EMBL" id="CP021106">
    <property type="protein sequence ID" value="ARO87306.1"/>
    <property type="molecule type" value="Genomic_DNA"/>
</dbReference>
<dbReference type="NCBIfam" id="TIGR01972">
    <property type="entry name" value="NDH_I_M"/>
    <property type="match status" value="1"/>
</dbReference>
<protein>
    <submittedName>
        <fullName evidence="9">Oxidoreductase</fullName>
    </submittedName>
</protein>
<name>A0A1W6SNE7_9PROT</name>
<dbReference type="InterPro" id="IPR010227">
    <property type="entry name" value="NADH_Q_OxRdtase_chainM/4"/>
</dbReference>
<dbReference type="GO" id="GO:0016020">
    <property type="term" value="C:membrane"/>
    <property type="evidence" value="ECO:0007669"/>
    <property type="project" value="UniProtKB-SubCell"/>
</dbReference>
<feature type="transmembrane region" description="Helical" evidence="7">
    <location>
        <begin position="339"/>
        <end position="360"/>
    </location>
</feature>
<dbReference type="OrthoDB" id="9768329at2"/>
<proteinExistence type="inferred from homology"/>
<evidence type="ECO:0000256" key="4">
    <source>
        <dbReference type="ARBA" id="ARBA00022989"/>
    </source>
</evidence>
<evidence type="ECO:0000313" key="9">
    <source>
        <dbReference type="EMBL" id="ARO87306.1"/>
    </source>
</evidence>
<gene>
    <name evidence="9" type="ORF">EBAPG3_005710</name>
</gene>
<dbReference type="InterPro" id="IPR001750">
    <property type="entry name" value="ND/Mrp_TM"/>
</dbReference>
<feature type="transmembrane region" description="Helical" evidence="7">
    <location>
        <begin position="74"/>
        <end position="102"/>
    </location>
</feature>
<evidence type="ECO:0000256" key="2">
    <source>
        <dbReference type="ARBA" id="ARBA00009025"/>
    </source>
</evidence>
<organism evidence="9 10">
    <name type="scientific">Nitrosospira lacus</name>
    <dbReference type="NCBI Taxonomy" id="1288494"/>
    <lineage>
        <taxon>Bacteria</taxon>
        <taxon>Pseudomonadati</taxon>
        <taxon>Pseudomonadota</taxon>
        <taxon>Betaproteobacteria</taxon>
        <taxon>Nitrosomonadales</taxon>
        <taxon>Nitrosomonadaceae</taxon>
        <taxon>Nitrosospira</taxon>
    </lineage>
</organism>
<feature type="transmembrane region" description="Helical" evidence="7">
    <location>
        <begin position="35"/>
        <end position="54"/>
    </location>
</feature>
<feature type="transmembrane region" description="Helical" evidence="7">
    <location>
        <begin position="286"/>
        <end position="305"/>
    </location>
</feature>
<keyword evidence="4 7" id="KW-1133">Transmembrane helix</keyword>
<dbReference type="PANTHER" id="PTHR43507">
    <property type="entry name" value="NADH-UBIQUINONE OXIDOREDUCTASE CHAIN 4"/>
    <property type="match status" value="1"/>
</dbReference>
<feature type="transmembrane region" description="Helical" evidence="7">
    <location>
        <begin position="170"/>
        <end position="189"/>
    </location>
</feature>
<feature type="transmembrane region" description="Helical" evidence="7">
    <location>
        <begin position="221"/>
        <end position="243"/>
    </location>
</feature>
<dbReference type="GO" id="GO:0012505">
    <property type="term" value="C:endomembrane system"/>
    <property type="evidence" value="ECO:0007669"/>
    <property type="project" value="UniProtKB-SubCell"/>
</dbReference>
<evidence type="ECO:0000256" key="1">
    <source>
        <dbReference type="ARBA" id="ARBA00004127"/>
    </source>
</evidence>
<dbReference type="PANTHER" id="PTHR43507:SF1">
    <property type="entry name" value="NADH-UBIQUINONE OXIDOREDUCTASE CHAIN 4"/>
    <property type="match status" value="1"/>
</dbReference>
<dbReference type="Pfam" id="PF00361">
    <property type="entry name" value="Proton_antipo_M"/>
    <property type="match status" value="1"/>
</dbReference>
<evidence type="ECO:0000313" key="10">
    <source>
        <dbReference type="Proteomes" id="UP000012179"/>
    </source>
</evidence>
<feature type="domain" description="NADH:quinone oxidoreductase/Mrp antiporter transmembrane" evidence="8">
    <location>
        <begin position="132"/>
        <end position="428"/>
    </location>
</feature>
<feature type="transmembrane region" description="Helical" evidence="7">
    <location>
        <begin position="114"/>
        <end position="133"/>
    </location>
</feature>
<dbReference type="GO" id="GO:0048039">
    <property type="term" value="F:ubiquinone binding"/>
    <property type="evidence" value="ECO:0007669"/>
    <property type="project" value="TreeGrafter"/>
</dbReference>
<evidence type="ECO:0000256" key="7">
    <source>
        <dbReference type="SAM" id="Phobius"/>
    </source>
</evidence>
<evidence type="ECO:0000256" key="6">
    <source>
        <dbReference type="RuleBase" id="RU000320"/>
    </source>
</evidence>
<feature type="transmembrane region" description="Helical" evidence="7">
    <location>
        <begin position="419"/>
        <end position="438"/>
    </location>
</feature>
<feature type="transmembrane region" description="Helical" evidence="7">
    <location>
        <begin position="381"/>
        <end position="399"/>
    </location>
</feature>
<accession>A0A1W6SNE7</accession>
<dbReference type="AlphaFoldDB" id="A0A1W6SNE7"/>
<feature type="transmembrane region" description="Helical" evidence="7">
    <location>
        <begin position="459"/>
        <end position="478"/>
    </location>
</feature>
<dbReference type="RefSeq" id="WP_004178384.1">
    <property type="nucleotide sequence ID" value="NZ_CP021106.3"/>
</dbReference>
<dbReference type="eggNOG" id="COG1008">
    <property type="taxonomic scope" value="Bacteria"/>
</dbReference>
<feature type="transmembrane region" description="Helical" evidence="7">
    <location>
        <begin position="255"/>
        <end position="274"/>
    </location>
</feature>
<evidence type="ECO:0000256" key="5">
    <source>
        <dbReference type="ARBA" id="ARBA00023136"/>
    </source>
</evidence>
<dbReference type="GO" id="GO:0042773">
    <property type="term" value="P:ATP synthesis coupled electron transport"/>
    <property type="evidence" value="ECO:0007669"/>
    <property type="project" value="InterPro"/>
</dbReference>
<keyword evidence="3 6" id="KW-0812">Transmembrane</keyword>
<dbReference type="PRINTS" id="PR01437">
    <property type="entry name" value="NUOXDRDTASE4"/>
</dbReference>
<dbReference type="KEGG" id="nlc:EBAPG3_005710"/>
<dbReference type="Proteomes" id="UP000012179">
    <property type="component" value="Chromosome"/>
</dbReference>
<dbReference type="GO" id="GO:0015990">
    <property type="term" value="P:electron transport coupled proton transport"/>
    <property type="evidence" value="ECO:0007669"/>
    <property type="project" value="TreeGrafter"/>
</dbReference>
<feature type="transmembrane region" description="Helical" evidence="7">
    <location>
        <begin position="139"/>
        <end position="158"/>
    </location>
</feature>
<evidence type="ECO:0000256" key="3">
    <source>
        <dbReference type="ARBA" id="ARBA00022692"/>
    </source>
</evidence>
<dbReference type="InterPro" id="IPR003918">
    <property type="entry name" value="NADH_UbQ_OxRdtase"/>
</dbReference>
<evidence type="ECO:0000259" key="8">
    <source>
        <dbReference type="Pfam" id="PF00361"/>
    </source>
</evidence>
<feature type="transmembrane region" description="Helical" evidence="7">
    <location>
        <begin position="6"/>
        <end position="23"/>
    </location>
</feature>
<keyword evidence="10" id="KW-1185">Reference proteome</keyword>
<comment type="subcellular location">
    <subcellularLocation>
        <location evidence="1">Endomembrane system</location>
        <topology evidence="1">Multi-pass membrane protein</topology>
    </subcellularLocation>
    <subcellularLocation>
        <location evidence="6">Membrane</location>
        <topology evidence="6">Multi-pass membrane protein</topology>
    </subcellularLocation>
</comment>
<reference evidence="9 10" key="1">
    <citation type="journal article" date="2015" name="Int. J. Syst. Evol. Microbiol.">
        <title>Nitrosospira lacus sp. nov., a psychrotolerant, ammonia-oxidizing bacterium from sandy lake sediment.</title>
        <authorList>
            <person name="Urakawa H."/>
            <person name="Garcia J.C."/>
            <person name="Nielsen J.L."/>
            <person name="Le V.Q."/>
            <person name="Kozlowski J.A."/>
            <person name="Stein L.Y."/>
            <person name="Lim C.K."/>
            <person name="Pommerening-Roser A."/>
            <person name="Martens-Habbena W."/>
            <person name="Stahl D.A."/>
            <person name="Klotz M.G."/>
        </authorList>
    </citation>
    <scope>NUCLEOTIDE SEQUENCE [LARGE SCALE GENOMIC DNA]</scope>
    <source>
        <strain evidence="9 10">APG3</strain>
    </source>
</reference>
<dbReference type="GO" id="GO:0008137">
    <property type="term" value="F:NADH dehydrogenase (ubiquinone) activity"/>
    <property type="evidence" value="ECO:0007669"/>
    <property type="project" value="InterPro"/>
</dbReference>